<dbReference type="GO" id="GO:0046872">
    <property type="term" value="F:metal ion binding"/>
    <property type="evidence" value="ECO:0007669"/>
    <property type="project" value="UniProtKB-KW"/>
</dbReference>
<organism evidence="8 9">
    <name type="scientific">Ramlibacter rhizophilus</name>
    <dbReference type="NCBI Taxonomy" id="1781167"/>
    <lineage>
        <taxon>Bacteria</taxon>
        <taxon>Pseudomonadati</taxon>
        <taxon>Pseudomonadota</taxon>
        <taxon>Betaproteobacteria</taxon>
        <taxon>Burkholderiales</taxon>
        <taxon>Comamonadaceae</taxon>
        <taxon>Ramlibacter</taxon>
    </lineage>
</organism>
<dbReference type="InterPro" id="IPR036922">
    <property type="entry name" value="Rieske_2Fe-2S_sf"/>
</dbReference>
<dbReference type="SUPFAM" id="SSF55961">
    <property type="entry name" value="Bet v1-like"/>
    <property type="match status" value="1"/>
</dbReference>
<dbReference type="SUPFAM" id="SSF50022">
    <property type="entry name" value="ISP domain"/>
    <property type="match status" value="1"/>
</dbReference>
<evidence type="ECO:0000259" key="7">
    <source>
        <dbReference type="PROSITE" id="PS51296"/>
    </source>
</evidence>
<dbReference type="OrthoDB" id="9790995at2"/>
<feature type="region of interest" description="Disordered" evidence="6">
    <location>
        <begin position="443"/>
        <end position="464"/>
    </location>
</feature>
<evidence type="ECO:0000256" key="5">
    <source>
        <dbReference type="ARBA" id="ARBA00023014"/>
    </source>
</evidence>
<dbReference type="AlphaFoldDB" id="A0A4Z0BVS2"/>
<keyword evidence="3" id="KW-0560">Oxidoreductase</keyword>
<dbReference type="Proteomes" id="UP000297564">
    <property type="component" value="Unassembled WGS sequence"/>
</dbReference>
<sequence>MKAEQNELITRIGPGTPCGELMRRYWQPVALLDEFNPALDPRMLQRPAKAVRVLGQDLVLFKDAQGRWGLLDRDCPHRGADLNFARHEGDGLRCPFHGWKFDVNGRCLETPAEPVGSRLCERVRQRSYPVQERSGILFGWLGAEGSTPPPLPDFDAFVAPGTHTFAFKGLWHCNWLQAFEVGIDPAHPSFLHRFLSDEALEEIGDNAGGKQFRSASVGEAEGHRWPMTRIMREFHRPEISFEPRPWGLQLTALRPMTPELTHVRVTQAVFPSTFVIPLSETLTITQMHVPVDDTHTYWYSVFTSFAGPVDKEAMRAQRLKYTQLPDYLPTSGRHNQWGYDPAEQASRTFLGMGEDDINVHDQWAVESMGPIQDRTREHLGTSDKVIMANRRMLMQAIEAVQAGGGAPGAADPARAPELRGPDTVDGIAPAGAWPQWWRERVQAKRDGAPWAGTAAPASTPVAAE</sequence>
<accession>A0A4Z0BVS2</accession>
<comment type="caution">
    <text evidence="8">The sequence shown here is derived from an EMBL/GenBank/DDBJ whole genome shotgun (WGS) entry which is preliminary data.</text>
</comment>
<proteinExistence type="predicted"/>
<dbReference type="PANTHER" id="PTHR21266:SF59">
    <property type="entry name" value="BLR4922 PROTEIN"/>
    <property type="match status" value="1"/>
</dbReference>
<protein>
    <submittedName>
        <fullName evidence="8">Aromatic ring-hydroxylating dioxygenase subunit alpha</fullName>
    </submittedName>
</protein>
<evidence type="ECO:0000256" key="1">
    <source>
        <dbReference type="ARBA" id="ARBA00022714"/>
    </source>
</evidence>
<dbReference type="Gene3D" id="2.102.10.10">
    <property type="entry name" value="Rieske [2Fe-2S] iron-sulphur domain"/>
    <property type="match status" value="1"/>
</dbReference>
<dbReference type="Pfam" id="PF19301">
    <property type="entry name" value="LigXa_C"/>
    <property type="match status" value="1"/>
</dbReference>
<dbReference type="Gene3D" id="3.90.380.10">
    <property type="entry name" value="Naphthalene 1,2-dioxygenase Alpha Subunit, Chain A, domain 1"/>
    <property type="match status" value="1"/>
</dbReference>
<dbReference type="GO" id="GO:0051537">
    <property type="term" value="F:2 iron, 2 sulfur cluster binding"/>
    <property type="evidence" value="ECO:0007669"/>
    <property type="project" value="UniProtKB-KW"/>
</dbReference>
<reference evidence="8 9" key="1">
    <citation type="submission" date="2019-03" db="EMBL/GenBank/DDBJ databases">
        <title>Ramlibacter rhizophilus CCTCC AB2015357, whole genome shotgun sequence.</title>
        <authorList>
            <person name="Zhang X."/>
            <person name="Feng G."/>
            <person name="Zhu H."/>
        </authorList>
    </citation>
    <scope>NUCLEOTIDE SEQUENCE [LARGE SCALE GENOMIC DNA]</scope>
    <source>
        <strain evidence="8 9">CCTCC AB2015357</strain>
    </source>
</reference>
<feature type="domain" description="Rieske" evidence="7">
    <location>
        <begin position="26"/>
        <end position="139"/>
    </location>
</feature>
<dbReference type="RefSeq" id="WP_135284132.1">
    <property type="nucleotide sequence ID" value="NZ_SMLL01000002.1"/>
</dbReference>
<keyword evidence="9" id="KW-1185">Reference proteome</keyword>
<keyword evidence="8" id="KW-0223">Dioxygenase</keyword>
<dbReference type="InterPro" id="IPR045623">
    <property type="entry name" value="LigXa_C"/>
</dbReference>
<dbReference type="GO" id="GO:0051213">
    <property type="term" value="F:dioxygenase activity"/>
    <property type="evidence" value="ECO:0007669"/>
    <property type="project" value="UniProtKB-KW"/>
</dbReference>
<keyword evidence="1" id="KW-0001">2Fe-2S</keyword>
<keyword evidence="2" id="KW-0479">Metal-binding</keyword>
<evidence type="ECO:0000256" key="2">
    <source>
        <dbReference type="ARBA" id="ARBA00022723"/>
    </source>
</evidence>
<gene>
    <name evidence="8" type="ORF">EZ242_05470</name>
</gene>
<dbReference type="CDD" id="cd03479">
    <property type="entry name" value="Rieske_RO_Alpha_PhDO_like"/>
    <property type="match status" value="1"/>
</dbReference>
<dbReference type="PROSITE" id="PS51296">
    <property type="entry name" value="RIESKE"/>
    <property type="match status" value="1"/>
</dbReference>
<name>A0A4Z0BVS2_9BURK</name>
<dbReference type="InterPro" id="IPR050584">
    <property type="entry name" value="Cholesterol_7-desaturase"/>
</dbReference>
<dbReference type="Pfam" id="PF00355">
    <property type="entry name" value="Rieske"/>
    <property type="match status" value="1"/>
</dbReference>
<evidence type="ECO:0000256" key="6">
    <source>
        <dbReference type="SAM" id="MobiDB-lite"/>
    </source>
</evidence>
<dbReference type="EMBL" id="SMLL01000002">
    <property type="protein sequence ID" value="TFZ03333.1"/>
    <property type="molecule type" value="Genomic_DNA"/>
</dbReference>
<dbReference type="PANTHER" id="PTHR21266">
    <property type="entry name" value="IRON-SULFUR DOMAIN CONTAINING PROTEIN"/>
    <property type="match status" value="1"/>
</dbReference>
<dbReference type="InterPro" id="IPR017941">
    <property type="entry name" value="Rieske_2Fe-2S"/>
</dbReference>
<evidence type="ECO:0000313" key="8">
    <source>
        <dbReference type="EMBL" id="TFZ03333.1"/>
    </source>
</evidence>
<keyword evidence="5" id="KW-0411">Iron-sulfur</keyword>
<evidence type="ECO:0000256" key="3">
    <source>
        <dbReference type="ARBA" id="ARBA00023002"/>
    </source>
</evidence>
<dbReference type="CDD" id="cd08878">
    <property type="entry name" value="RHO_alpha_C_DMO-like"/>
    <property type="match status" value="1"/>
</dbReference>
<evidence type="ECO:0000256" key="4">
    <source>
        <dbReference type="ARBA" id="ARBA00023004"/>
    </source>
</evidence>
<keyword evidence="4" id="KW-0408">Iron</keyword>
<evidence type="ECO:0000313" key="9">
    <source>
        <dbReference type="Proteomes" id="UP000297564"/>
    </source>
</evidence>